<dbReference type="PROSITE" id="PS50041">
    <property type="entry name" value="C_TYPE_LECTIN_2"/>
    <property type="match status" value="1"/>
</dbReference>
<comment type="caution">
    <text evidence="5">The sequence shown here is derived from an EMBL/GenBank/DDBJ whole genome shotgun (WGS) entry which is preliminary data.</text>
</comment>
<dbReference type="SMART" id="SM00034">
    <property type="entry name" value="CLECT"/>
    <property type="match status" value="1"/>
</dbReference>
<dbReference type="InterPro" id="IPR016186">
    <property type="entry name" value="C-type_lectin-like/link_sf"/>
</dbReference>
<feature type="domain" description="C-type lectin" evidence="4">
    <location>
        <begin position="12"/>
        <end position="128"/>
    </location>
</feature>
<keyword evidence="3" id="KW-0812">Transmembrane</keyword>
<evidence type="ECO:0000259" key="4">
    <source>
        <dbReference type="PROSITE" id="PS50041"/>
    </source>
</evidence>
<evidence type="ECO:0000256" key="3">
    <source>
        <dbReference type="SAM" id="Phobius"/>
    </source>
</evidence>
<keyword evidence="3" id="KW-0472">Membrane</keyword>
<dbReference type="Pfam" id="PF00059">
    <property type="entry name" value="Lectin_C"/>
    <property type="match status" value="1"/>
</dbReference>
<dbReference type="Gene3D" id="2.170.300.10">
    <property type="entry name" value="Tie2 ligand-binding domain superfamily"/>
    <property type="match status" value="1"/>
</dbReference>
<keyword evidence="3" id="KW-1133">Transmembrane helix</keyword>
<feature type="transmembrane region" description="Helical" evidence="3">
    <location>
        <begin position="338"/>
        <end position="362"/>
    </location>
</feature>
<evidence type="ECO:0000256" key="2">
    <source>
        <dbReference type="ARBA" id="ARBA00023157"/>
    </source>
</evidence>
<organism evidence="5 6">
    <name type="scientific">Elysia marginata</name>
    <dbReference type="NCBI Taxonomy" id="1093978"/>
    <lineage>
        <taxon>Eukaryota</taxon>
        <taxon>Metazoa</taxon>
        <taxon>Spiralia</taxon>
        <taxon>Lophotrochozoa</taxon>
        <taxon>Mollusca</taxon>
        <taxon>Gastropoda</taxon>
        <taxon>Heterobranchia</taxon>
        <taxon>Euthyneura</taxon>
        <taxon>Panpulmonata</taxon>
        <taxon>Sacoglossa</taxon>
        <taxon>Placobranchoidea</taxon>
        <taxon>Plakobranchidae</taxon>
        <taxon>Elysia</taxon>
    </lineage>
</organism>
<dbReference type="PROSITE" id="PS00615">
    <property type="entry name" value="C_TYPE_LECTIN_1"/>
    <property type="match status" value="1"/>
</dbReference>
<accession>A0AAV4IVY3</accession>
<dbReference type="PANTHER" id="PTHR24043">
    <property type="entry name" value="SCAVENGER RECEPTOR CLASS F"/>
    <property type="match status" value="1"/>
</dbReference>
<proteinExistence type="predicted"/>
<reference evidence="5 6" key="1">
    <citation type="journal article" date="2021" name="Elife">
        <title>Chloroplast acquisition without the gene transfer in kleptoplastic sea slugs, Plakobranchus ocellatus.</title>
        <authorList>
            <person name="Maeda T."/>
            <person name="Takahashi S."/>
            <person name="Yoshida T."/>
            <person name="Shimamura S."/>
            <person name="Takaki Y."/>
            <person name="Nagai Y."/>
            <person name="Toyoda A."/>
            <person name="Suzuki Y."/>
            <person name="Arimoto A."/>
            <person name="Ishii H."/>
            <person name="Satoh N."/>
            <person name="Nishiyama T."/>
            <person name="Hasebe M."/>
            <person name="Maruyama T."/>
            <person name="Minagawa J."/>
            <person name="Obokata J."/>
            <person name="Shigenobu S."/>
        </authorList>
    </citation>
    <scope>NUCLEOTIDE SEQUENCE [LARGE SCALE GENOMIC DNA]</scope>
</reference>
<evidence type="ECO:0000313" key="6">
    <source>
        <dbReference type="Proteomes" id="UP000762676"/>
    </source>
</evidence>
<keyword evidence="1" id="KW-0245">EGF-like domain</keyword>
<feature type="transmembrane region" description="Helical" evidence="3">
    <location>
        <begin position="374"/>
        <end position="407"/>
    </location>
</feature>
<keyword evidence="2" id="KW-1015">Disulfide bond</keyword>
<dbReference type="InterPro" id="IPR001304">
    <property type="entry name" value="C-type_lectin-like"/>
</dbReference>
<dbReference type="AlphaFoldDB" id="A0AAV4IVY3"/>
<dbReference type="InterPro" id="IPR016187">
    <property type="entry name" value="CTDL_fold"/>
</dbReference>
<evidence type="ECO:0000256" key="1">
    <source>
        <dbReference type="ARBA" id="ARBA00022536"/>
    </source>
</evidence>
<feature type="non-terminal residue" evidence="5">
    <location>
        <position position="1"/>
    </location>
</feature>
<dbReference type="EMBL" id="BMAT01002783">
    <property type="protein sequence ID" value="GFS14125.1"/>
    <property type="molecule type" value="Genomic_DNA"/>
</dbReference>
<dbReference type="PANTHER" id="PTHR24043:SF8">
    <property type="entry name" value="EGF-LIKE DOMAIN-CONTAINING PROTEIN"/>
    <property type="match status" value="1"/>
</dbReference>
<dbReference type="Proteomes" id="UP000762676">
    <property type="component" value="Unassembled WGS sequence"/>
</dbReference>
<dbReference type="InterPro" id="IPR042635">
    <property type="entry name" value="MEGF10/SREC1/2-like"/>
</dbReference>
<evidence type="ECO:0000313" key="5">
    <source>
        <dbReference type="EMBL" id="GFS14125.1"/>
    </source>
</evidence>
<protein>
    <submittedName>
        <fullName evidence="5">Multiple epidermal growth factor-like domains 10</fullName>
    </submittedName>
</protein>
<sequence>TQCGPFWTVFTPARTCVKVYDQHTHKLTWNDARAVCKDNEGDLVKILTPEEDAFIWGLVNSTHDAFWIGLAFHDNAHFRWQSDITAPSFLNWDSSQPGAGFCAKMNSYPDRSDWASEDCSIKTKFICEKFADCLYEPEGMICEKQCSAQCGRHGEGQDDTCERRTGRCFLGCTPGYAGHSCNTVCPNDTYGAGCKEKCSPNCAGVNKTCSNINGTCDHGCTTGFEGAKCNQSCANSMWGPNCRERCSMHCAGPHHRCNSVDGTCDLGCTPGFTGPKCDTVCPQLSFGLNCSQTCSPTCAGALNECANVDGACLLGCEPGYEGAQCLITLDMGSILGDYLVILTTSLAALAVLGALVFGVVLSHKKDQMRWALTIALVAVVAVVVIVVVVVVVVVAAAVVVVVVVVVVQ</sequence>
<dbReference type="Gene3D" id="3.10.100.10">
    <property type="entry name" value="Mannose-Binding Protein A, subunit A"/>
    <property type="match status" value="1"/>
</dbReference>
<dbReference type="GO" id="GO:0005044">
    <property type="term" value="F:scavenger receptor activity"/>
    <property type="evidence" value="ECO:0007669"/>
    <property type="project" value="InterPro"/>
</dbReference>
<name>A0AAV4IVY3_9GAST</name>
<keyword evidence="6" id="KW-1185">Reference proteome</keyword>
<dbReference type="CDD" id="cd00037">
    <property type="entry name" value="CLECT"/>
    <property type="match status" value="1"/>
</dbReference>
<gene>
    <name evidence="5" type="ORF">ElyMa_001415800</name>
</gene>
<dbReference type="SUPFAM" id="SSF56436">
    <property type="entry name" value="C-type lectin-like"/>
    <property type="match status" value="1"/>
</dbReference>
<dbReference type="InterPro" id="IPR018378">
    <property type="entry name" value="C-type_lectin_CS"/>
</dbReference>